<evidence type="ECO:0000313" key="1">
    <source>
        <dbReference type="EMBL" id="EFA13064.1"/>
    </source>
</evidence>
<proteinExistence type="predicted"/>
<accession>D7EKA5</accession>
<dbReference type="InParanoid" id="D7EKA5"/>
<keyword evidence="2" id="KW-1185">Reference proteome</keyword>
<reference evidence="1 2" key="1">
    <citation type="journal article" date="2008" name="Nature">
        <title>The genome of the model beetle and pest Tribolium castaneum.</title>
        <authorList>
            <consortium name="Tribolium Genome Sequencing Consortium"/>
            <person name="Richards S."/>
            <person name="Gibbs R.A."/>
            <person name="Weinstock G.M."/>
            <person name="Brown S.J."/>
            <person name="Denell R."/>
            <person name="Beeman R.W."/>
            <person name="Gibbs R."/>
            <person name="Beeman R.W."/>
            <person name="Brown S.J."/>
            <person name="Bucher G."/>
            <person name="Friedrich M."/>
            <person name="Grimmelikhuijzen C.J."/>
            <person name="Klingler M."/>
            <person name="Lorenzen M."/>
            <person name="Richards S."/>
            <person name="Roth S."/>
            <person name="Schroder R."/>
            <person name="Tautz D."/>
            <person name="Zdobnov E.M."/>
            <person name="Muzny D."/>
            <person name="Gibbs R.A."/>
            <person name="Weinstock G.M."/>
            <person name="Attaway T."/>
            <person name="Bell S."/>
            <person name="Buhay C.J."/>
            <person name="Chandrabose M.N."/>
            <person name="Chavez D."/>
            <person name="Clerk-Blankenburg K.P."/>
            <person name="Cree A."/>
            <person name="Dao M."/>
            <person name="Davis C."/>
            <person name="Chacko J."/>
            <person name="Dinh H."/>
            <person name="Dugan-Rocha S."/>
            <person name="Fowler G."/>
            <person name="Garner T.T."/>
            <person name="Garnes J."/>
            <person name="Gnirke A."/>
            <person name="Hawes A."/>
            <person name="Hernandez J."/>
            <person name="Hines S."/>
            <person name="Holder M."/>
            <person name="Hume J."/>
            <person name="Jhangiani S.N."/>
            <person name="Joshi V."/>
            <person name="Khan Z.M."/>
            <person name="Jackson L."/>
            <person name="Kovar C."/>
            <person name="Kowis A."/>
            <person name="Lee S."/>
            <person name="Lewis L.R."/>
            <person name="Margolis J."/>
            <person name="Morgan M."/>
            <person name="Nazareth L.V."/>
            <person name="Nguyen N."/>
            <person name="Okwuonu G."/>
            <person name="Parker D."/>
            <person name="Richards S."/>
            <person name="Ruiz S.J."/>
            <person name="Santibanez J."/>
            <person name="Savard J."/>
            <person name="Scherer S.E."/>
            <person name="Schneider B."/>
            <person name="Sodergren E."/>
            <person name="Tautz D."/>
            <person name="Vattahil S."/>
            <person name="Villasana D."/>
            <person name="White C.S."/>
            <person name="Wright R."/>
            <person name="Park Y."/>
            <person name="Beeman R.W."/>
            <person name="Lord J."/>
            <person name="Oppert B."/>
            <person name="Lorenzen M."/>
            <person name="Brown S."/>
            <person name="Wang L."/>
            <person name="Savard J."/>
            <person name="Tautz D."/>
            <person name="Richards S."/>
            <person name="Weinstock G."/>
            <person name="Gibbs R.A."/>
            <person name="Liu Y."/>
            <person name="Worley K."/>
            <person name="Weinstock G."/>
            <person name="Elsik C.G."/>
            <person name="Reese J.T."/>
            <person name="Elhaik E."/>
            <person name="Landan G."/>
            <person name="Graur D."/>
            <person name="Arensburger P."/>
            <person name="Atkinson P."/>
            <person name="Beeman R.W."/>
            <person name="Beidler J."/>
            <person name="Brown S.J."/>
            <person name="Demuth J.P."/>
            <person name="Drury D.W."/>
            <person name="Du Y.Z."/>
            <person name="Fujiwara H."/>
            <person name="Lorenzen M."/>
            <person name="Maselli V."/>
            <person name="Osanai M."/>
            <person name="Park Y."/>
            <person name="Robertson H.M."/>
            <person name="Tu Z."/>
            <person name="Wang J.J."/>
            <person name="Wang S."/>
            <person name="Richards S."/>
            <person name="Song H."/>
            <person name="Zhang L."/>
            <person name="Sodergren E."/>
            <person name="Werner D."/>
            <person name="Stanke M."/>
            <person name="Morgenstern B."/>
            <person name="Solovyev V."/>
            <person name="Kosarev P."/>
            <person name="Brown G."/>
            <person name="Chen H.C."/>
            <person name="Ermolaeva O."/>
            <person name="Hlavina W."/>
            <person name="Kapustin Y."/>
            <person name="Kiryutin B."/>
            <person name="Kitts P."/>
            <person name="Maglott D."/>
            <person name="Pruitt K."/>
            <person name="Sapojnikov V."/>
            <person name="Souvorov A."/>
            <person name="Mackey A.J."/>
            <person name="Waterhouse R.M."/>
            <person name="Wyder S."/>
            <person name="Zdobnov E.M."/>
            <person name="Zdobnov E.M."/>
            <person name="Wyder S."/>
            <person name="Kriventseva E.V."/>
            <person name="Kadowaki T."/>
            <person name="Bork P."/>
            <person name="Aranda M."/>
            <person name="Bao R."/>
            <person name="Beermann A."/>
            <person name="Berns N."/>
            <person name="Bolognesi R."/>
            <person name="Bonneton F."/>
            <person name="Bopp D."/>
            <person name="Brown S.J."/>
            <person name="Bucher G."/>
            <person name="Butts T."/>
            <person name="Chaumot A."/>
            <person name="Denell R.E."/>
            <person name="Ferrier D.E."/>
            <person name="Friedrich M."/>
            <person name="Gordon C.M."/>
            <person name="Jindra M."/>
            <person name="Klingler M."/>
            <person name="Lan Q."/>
            <person name="Lattorff H.M."/>
            <person name="Laudet V."/>
            <person name="von Levetsow C."/>
            <person name="Liu Z."/>
            <person name="Lutz R."/>
            <person name="Lynch J.A."/>
            <person name="da Fonseca R.N."/>
            <person name="Posnien N."/>
            <person name="Reuter R."/>
            <person name="Roth S."/>
            <person name="Savard J."/>
            <person name="Schinko J.B."/>
            <person name="Schmitt C."/>
            <person name="Schoppmeier M."/>
            <person name="Schroder R."/>
            <person name="Shippy T.D."/>
            <person name="Simonnet F."/>
            <person name="Marques-Souza H."/>
            <person name="Tautz D."/>
            <person name="Tomoyasu Y."/>
            <person name="Trauner J."/>
            <person name="Van der Zee M."/>
            <person name="Vervoort M."/>
            <person name="Wittkopp N."/>
            <person name="Wimmer E.A."/>
            <person name="Yang X."/>
            <person name="Jones A.K."/>
            <person name="Sattelle D.B."/>
            <person name="Ebert P.R."/>
            <person name="Nelson D."/>
            <person name="Scott J.G."/>
            <person name="Beeman R.W."/>
            <person name="Muthukrishnan S."/>
            <person name="Kramer K.J."/>
            <person name="Arakane Y."/>
            <person name="Beeman R.W."/>
            <person name="Zhu Q."/>
            <person name="Hogenkamp D."/>
            <person name="Dixit R."/>
            <person name="Oppert B."/>
            <person name="Jiang H."/>
            <person name="Zou Z."/>
            <person name="Marshall J."/>
            <person name="Elpidina E."/>
            <person name="Vinokurov K."/>
            <person name="Oppert C."/>
            <person name="Zou Z."/>
            <person name="Evans J."/>
            <person name="Lu Z."/>
            <person name="Zhao P."/>
            <person name="Sumathipala N."/>
            <person name="Altincicek B."/>
            <person name="Vilcinskas A."/>
            <person name="Williams M."/>
            <person name="Hultmark D."/>
            <person name="Hetru C."/>
            <person name="Jiang H."/>
            <person name="Grimmelikhuijzen C.J."/>
            <person name="Hauser F."/>
            <person name="Cazzamali G."/>
            <person name="Williamson M."/>
            <person name="Park Y."/>
            <person name="Li B."/>
            <person name="Tanaka Y."/>
            <person name="Predel R."/>
            <person name="Neupert S."/>
            <person name="Schachtner J."/>
            <person name="Verleyen P."/>
            <person name="Raible F."/>
            <person name="Bork P."/>
            <person name="Friedrich M."/>
            <person name="Walden K.K."/>
            <person name="Robertson H.M."/>
            <person name="Angeli S."/>
            <person name="Foret S."/>
            <person name="Bucher G."/>
            <person name="Schuetz S."/>
            <person name="Maleszka R."/>
            <person name="Wimmer E.A."/>
            <person name="Beeman R.W."/>
            <person name="Lorenzen M."/>
            <person name="Tomoyasu Y."/>
            <person name="Miller S.C."/>
            <person name="Grossmann D."/>
            <person name="Bucher G."/>
        </authorList>
    </citation>
    <scope>NUCLEOTIDE SEQUENCE [LARGE SCALE GENOMIC DNA]</scope>
    <source>
        <strain evidence="1 2">Georgia GA2</strain>
    </source>
</reference>
<reference evidence="1 2" key="2">
    <citation type="journal article" date="2010" name="Nucleic Acids Res.">
        <title>BeetleBase in 2010: revisions to provide comprehensive genomic information for Tribolium castaneum.</title>
        <authorList>
            <person name="Kim H.S."/>
            <person name="Murphy T."/>
            <person name="Xia J."/>
            <person name="Caragea D."/>
            <person name="Park Y."/>
            <person name="Beeman R.W."/>
            <person name="Lorenzen M.D."/>
            <person name="Butcher S."/>
            <person name="Manak J.R."/>
            <person name="Brown S.J."/>
        </authorList>
    </citation>
    <scope>GENOME REANNOTATION</scope>
    <source>
        <strain evidence="1 2">Georgia GA2</strain>
    </source>
</reference>
<organism evidence="1 2">
    <name type="scientific">Tribolium castaneum</name>
    <name type="common">Red flour beetle</name>
    <dbReference type="NCBI Taxonomy" id="7070"/>
    <lineage>
        <taxon>Eukaryota</taxon>
        <taxon>Metazoa</taxon>
        <taxon>Ecdysozoa</taxon>
        <taxon>Arthropoda</taxon>
        <taxon>Hexapoda</taxon>
        <taxon>Insecta</taxon>
        <taxon>Pterygota</taxon>
        <taxon>Neoptera</taxon>
        <taxon>Endopterygota</taxon>
        <taxon>Coleoptera</taxon>
        <taxon>Polyphaga</taxon>
        <taxon>Cucujiformia</taxon>
        <taxon>Tenebrionidae</taxon>
        <taxon>Tenebrionidae incertae sedis</taxon>
        <taxon>Tribolium</taxon>
    </lineage>
</organism>
<name>D7EKA5_TRICA</name>
<dbReference type="AlphaFoldDB" id="D7EKA5"/>
<dbReference type="EMBL" id="KQ971326">
    <property type="protein sequence ID" value="EFA13064.1"/>
    <property type="molecule type" value="Genomic_DNA"/>
</dbReference>
<evidence type="ECO:0000313" key="2">
    <source>
        <dbReference type="Proteomes" id="UP000007266"/>
    </source>
</evidence>
<protein>
    <submittedName>
        <fullName evidence="1">Uncharacterized protein</fullName>
    </submittedName>
</protein>
<sequence length="111" mass="12947">MWSNAEFPDLRNNHTFFNVRYTRHIRIEAASAISEFMKAATAAAADVCITPRLDRRQYARRQLVYKSEPVQMAHENILRSEWSGDKILFPFYSRLCTPTTKRKPIGSTRPK</sequence>
<gene>
    <name evidence="1" type="primary">GLEAN_12940</name>
    <name evidence="1" type="ORF">TcasGA2_TC012940</name>
</gene>
<dbReference type="Proteomes" id="UP000007266">
    <property type="component" value="Linkage group 3"/>
</dbReference>
<dbReference type="HOGENOM" id="CLU_2161614_0_0_1"/>